<comment type="caution">
    <text evidence="2">The sequence shown here is derived from an EMBL/GenBank/DDBJ whole genome shotgun (WGS) entry which is preliminary data.</text>
</comment>
<evidence type="ECO:0008006" key="5">
    <source>
        <dbReference type="Google" id="ProtNLM"/>
    </source>
</evidence>
<feature type="region of interest" description="Disordered" evidence="1">
    <location>
        <begin position="629"/>
        <end position="651"/>
    </location>
</feature>
<gene>
    <name evidence="2" type="ORF">ENUP19_0057G0046</name>
    <name evidence="3" type="ORF">ENUP19_0251G0011</name>
</gene>
<evidence type="ECO:0000313" key="2">
    <source>
        <dbReference type="EMBL" id="GAB1220713.1"/>
    </source>
</evidence>
<evidence type="ECO:0000256" key="1">
    <source>
        <dbReference type="SAM" id="MobiDB-lite"/>
    </source>
</evidence>
<feature type="compositionally biased region" description="Basic residues" evidence="1">
    <location>
        <begin position="630"/>
        <end position="645"/>
    </location>
</feature>
<dbReference type="EMBL" id="BAAFRS010000251">
    <property type="protein sequence ID" value="GAB1225368.1"/>
    <property type="molecule type" value="Genomic_DNA"/>
</dbReference>
<reference evidence="2" key="2">
    <citation type="submission" date="2024-08" db="EMBL/GenBank/DDBJ databases">
        <title>Draft genome assembly of Entamoeba nuttalli using a combination of long-read and short-read sequencing data.</title>
        <authorList>
            <person name="Tanaka M."/>
            <person name="Tachibana H."/>
        </authorList>
    </citation>
    <scope>NUCLEOTIDE SEQUENCE</scope>
    <source>
        <strain evidence="2">P19-061405</strain>
    </source>
</reference>
<dbReference type="InterPro" id="IPR023578">
    <property type="entry name" value="Ras_GEF_dom_sf"/>
</dbReference>
<dbReference type="EMBL" id="BAAFRS010000057">
    <property type="protein sequence ID" value="GAB1220713.1"/>
    <property type="molecule type" value="Genomic_DNA"/>
</dbReference>
<dbReference type="SUPFAM" id="SSF48366">
    <property type="entry name" value="Ras GEF"/>
    <property type="match status" value="1"/>
</dbReference>
<sequence>MSRKSATIPPVTPLVTALEIVEGFNKMKKDGLFPEQFSIDVLSNSVLPILNNVYQRIIALTPLCYTTDEILSPNHRGRWIILTEKAIKYLCQSILAFCKEFYSNGTKSGLNIALYRLNYVMYLFSIEEPFAKITLNQTKIPENDPENQFNFKKYDKTIECLSKAVAHCLTKDKKKIFKATEFFKKIETDVFTRIPKKKTDKKPLSVTNSYIKELFNFRGLLKAQLDMAYRDNSNEEQGVNYQNVLIEGYAITFPFKNKKMIAADVMSEFLFALFDCQTDERYKSYPKDPCEIEQTIMNLIFFWYVNYNEDFHTPYCDTILKFMNTYCSLVFDSECVNVAVADRKIEMQKKGVQSKVQSKKIRLCYINENIVADIMTELDAHLYFLIPISIYLGNLTSEISSETKGIDSKYVRFTHDIASRADKYSAFVKRMIGIDINDSYQFFISLCTSLVYRCHNYFASYIIFSTLQKVLDEINTRKERGFNLNSLEKNVIEQYNDLKSIFPNTSNPGNLENYQITNKLAQPFICHPDLLKSVGNKLMSNATKLSLNNEVSPEIANELNTFVKNYEESEIYFLQKPKVRAESLRPVLGFDLLEYLSKLPIDESEEKTLAHFDRPTKIVIKRTTKEDRIKRRKALAKKRLSRRKEKAQQSN</sequence>
<dbReference type="Proteomes" id="UP001628156">
    <property type="component" value="Unassembled WGS sequence"/>
</dbReference>
<accession>A0ABQ0DDA7</accession>
<keyword evidence="4" id="KW-1185">Reference proteome</keyword>
<proteinExistence type="predicted"/>
<evidence type="ECO:0000313" key="3">
    <source>
        <dbReference type="EMBL" id="GAB1225368.1"/>
    </source>
</evidence>
<organism evidence="2 4">
    <name type="scientific">Entamoeba nuttalli</name>
    <dbReference type="NCBI Taxonomy" id="412467"/>
    <lineage>
        <taxon>Eukaryota</taxon>
        <taxon>Amoebozoa</taxon>
        <taxon>Evosea</taxon>
        <taxon>Archamoebae</taxon>
        <taxon>Mastigamoebida</taxon>
        <taxon>Entamoebidae</taxon>
        <taxon>Entamoeba</taxon>
    </lineage>
</organism>
<evidence type="ECO:0000313" key="4">
    <source>
        <dbReference type="Proteomes" id="UP001628156"/>
    </source>
</evidence>
<name>A0ABQ0DDA7_9EUKA</name>
<reference evidence="2 4" key="1">
    <citation type="journal article" date="2019" name="PLoS Negl. Trop. Dis.">
        <title>Whole genome sequencing of Entamoeba nuttalli reveals mammalian host-related molecular signatures and a novel octapeptide-repeat surface protein.</title>
        <authorList>
            <person name="Tanaka M."/>
            <person name="Makiuchi T."/>
            <person name="Komiyama T."/>
            <person name="Shiina T."/>
            <person name="Osaki K."/>
            <person name="Tachibana H."/>
        </authorList>
    </citation>
    <scope>NUCLEOTIDE SEQUENCE [LARGE SCALE GENOMIC DNA]</scope>
    <source>
        <strain evidence="2 4">P19-061405</strain>
    </source>
</reference>
<protein>
    <recommendedName>
        <fullName evidence="5">Ras-GAP domain-containing protein</fullName>
    </recommendedName>
</protein>